<proteinExistence type="predicted"/>
<protein>
    <submittedName>
        <fullName evidence="7">Ribose transport system permease protein rbsC</fullName>
    </submittedName>
</protein>
<dbReference type="RefSeq" id="WP_005979037.1">
    <property type="nucleotide sequence ID" value="NZ_CABKNW010000004.1"/>
</dbReference>
<dbReference type="GO" id="GO:0022857">
    <property type="term" value="F:transmembrane transporter activity"/>
    <property type="evidence" value="ECO:0007669"/>
    <property type="project" value="InterPro"/>
</dbReference>
<feature type="transmembrane region" description="Helical" evidence="6">
    <location>
        <begin position="125"/>
        <end position="142"/>
    </location>
</feature>
<feature type="transmembrane region" description="Helical" evidence="6">
    <location>
        <begin position="20"/>
        <end position="39"/>
    </location>
</feature>
<dbReference type="Pfam" id="PF02653">
    <property type="entry name" value="BPD_transp_2"/>
    <property type="match status" value="1"/>
</dbReference>
<dbReference type="GO" id="GO:0005886">
    <property type="term" value="C:plasma membrane"/>
    <property type="evidence" value="ECO:0007669"/>
    <property type="project" value="UniProtKB-SubCell"/>
</dbReference>
<dbReference type="Proteomes" id="UP000249008">
    <property type="component" value="Chromosome 1"/>
</dbReference>
<feature type="transmembrane region" description="Helical" evidence="6">
    <location>
        <begin position="293"/>
        <end position="313"/>
    </location>
</feature>
<evidence type="ECO:0000256" key="5">
    <source>
        <dbReference type="ARBA" id="ARBA00023136"/>
    </source>
</evidence>
<dbReference type="EMBL" id="LS483487">
    <property type="protein sequence ID" value="SQI99735.1"/>
    <property type="molecule type" value="Genomic_DNA"/>
</dbReference>
<reference evidence="7 8" key="1">
    <citation type="submission" date="2018-06" db="EMBL/GenBank/DDBJ databases">
        <authorList>
            <consortium name="Pathogen Informatics"/>
            <person name="Doyle S."/>
        </authorList>
    </citation>
    <scope>NUCLEOTIDE SEQUENCE [LARGE SCALE GENOMIC DNA]</scope>
    <source>
        <strain evidence="7 8">NCTC12112</strain>
    </source>
</reference>
<keyword evidence="3 6" id="KW-0812">Transmembrane</keyword>
<sequence length="316" mass="33352">MLEQVKNSFRRENLLKNYGIIIGFLVLCTIISFATPNFLTRNNILNLLRQSSIIGVIATGMTFVIISGNFDISVGKIAALGGTIIMSMISNGHSFIVALLAALLAGAVIGLINGFAVAVIKIPSLIATMGMVVILQGLIFIYTGGYPISGTNPVLSLIGRGYILGIPVPVIIFFLGVILANVVLRKTVMGRRIYAVGGNEDSSRLSGIDTIKYKIMVFMINGMASIIGGLILVSRLSTATPTAGEGYDMDAIASVVIGGTSVNGGEGNVMRTIIGVLLMSVISNSFNLIGVSIYFQYVFKGIIILAAVGFGSFKKK</sequence>
<gene>
    <name evidence="7" type="primary">rbsC_2</name>
    <name evidence="7" type="ORF">NCTC12112_00253</name>
</gene>
<feature type="transmembrane region" description="Helical" evidence="6">
    <location>
        <begin position="213"/>
        <end position="233"/>
    </location>
</feature>
<evidence type="ECO:0000256" key="2">
    <source>
        <dbReference type="ARBA" id="ARBA00022475"/>
    </source>
</evidence>
<evidence type="ECO:0000256" key="1">
    <source>
        <dbReference type="ARBA" id="ARBA00004651"/>
    </source>
</evidence>
<dbReference type="GeneID" id="78454851"/>
<keyword evidence="4 6" id="KW-1133">Transmembrane helix</keyword>
<name>A0AAX1TU86_9FUSO</name>
<feature type="transmembrane region" description="Helical" evidence="6">
    <location>
        <begin position="162"/>
        <end position="184"/>
    </location>
</feature>
<dbReference type="CDD" id="cd06579">
    <property type="entry name" value="TM_PBP1_transp_AraH_like"/>
    <property type="match status" value="1"/>
</dbReference>
<feature type="transmembrane region" description="Helical" evidence="6">
    <location>
        <begin position="95"/>
        <end position="118"/>
    </location>
</feature>
<evidence type="ECO:0000313" key="7">
    <source>
        <dbReference type="EMBL" id="SQI99735.1"/>
    </source>
</evidence>
<evidence type="ECO:0000256" key="6">
    <source>
        <dbReference type="SAM" id="Phobius"/>
    </source>
</evidence>
<comment type="subcellular location">
    <subcellularLocation>
        <location evidence="1">Cell membrane</location>
        <topology evidence="1">Multi-pass membrane protein</topology>
    </subcellularLocation>
</comment>
<keyword evidence="5 6" id="KW-0472">Membrane</keyword>
<accession>A0AAX1TU86</accession>
<dbReference type="KEGG" id="ful:C4N20_08515"/>
<dbReference type="AlphaFoldDB" id="A0AAX1TU86"/>
<evidence type="ECO:0000313" key="8">
    <source>
        <dbReference type="Proteomes" id="UP000249008"/>
    </source>
</evidence>
<keyword evidence="2" id="KW-1003">Cell membrane</keyword>
<feature type="transmembrane region" description="Helical" evidence="6">
    <location>
        <begin position="51"/>
        <end position="70"/>
    </location>
</feature>
<dbReference type="PANTHER" id="PTHR32196">
    <property type="entry name" value="ABC TRANSPORTER PERMEASE PROTEIN YPHD-RELATED-RELATED"/>
    <property type="match status" value="1"/>
</dbReference>
<dbReference type="InterPro" id="IPR001851">
    <property type="entry name" value="ABC_transp_permease"/>
</dbReference>
<organism evidence="7 8">
    <name type="scientific">Fusobacterium ulcerans</name>
    <dbReference type="NCBI Taxonomy" id="861"/>
    <lineage>
        <taxon>Bacteria</taxon>
        <taxon>Fusobacteriati</taxon>
        <taxon>Fusobacteriota</taxon>
        <taxon>Fusobacteriia</taxon>
        <taxon>Fusobacteriales</taxon>
        <taxon>Fusobacteriaceae</taxon>
        <taxon>Fusobacterium</taxon>
    </lineage>
</organism>
<evidence type="ECO:0000256" key="4">
    <source>
        <dbReference type="ARBA" id="ARBA00022989"/>
    </source>
</evidence>
<evidence type="ECO:0000256" key="3">
    <source>
        <dbReference type="ARBA" id="ARBA00022692"/>
    </source>
</evidence>